<comment type="caution">
    <text evidence="2">The sequence shown here is derived from an EMBL/GenBank/DDBJ whole genome shotgun (WGS) entry which is preliminary data.</text>
</comment>
<dbReference type="InterPro" id="IPR011051">
    <property type="entry name" value="RmlC_Cupin_sf"/>
</dbReference>
<dbReference type="Proteomes" id="UP001500689">
    <property type="component" value="Unassembled WGS sequence"/>
</dbReference>
<feature type="region of interest" description="Disordered" evidence="1">
    <location>
        <begin position="108"/>
        <end position="138"/>
    </location>
</feature>
<gene>
    <name evidence="2" type="ORF">GCM10022222_67310</name>
</gene>
<dbReference type="Gene3D" id="2.60.120.10">
    <property type="entry name" value="Jelly Rolls"/>
    <property type="match status" value="1"/>
</dbReference>
<proteinExistence type="predicted"/>
<evidence type="ECO:0000313" key="2">
    <source>
        <dbReference type="EMBL" id="GAA3573493.1"/>
    </source>
</evidence>
<sequence>MTEYPPTPGDTLVFENDRVRVWSMTLAANGGMFDFHQHHHDHLILWPDAGRAEAQELGDEGWPVRQEAQPGFCLFKTVGTGGPMPPHRIRNLEDHPVTHYIVELISEPSPSATTLPAEANDRGFSSNPLMGTTGPESD</sequence>
<name>A0ABP6XWF2_9PSEU</name>
<feature type="compositionally biased region" description="Polar residues" evidence="1">
    <location>
        <begin position="123"/>
        <end position="138"/>
    </location>
</feature>
<keyword evidence="3" id="KW-1185">Reference proteome</keyword>
<reference evidence="3" key="1">
    <citation type="journal article" date="2019" name="Int. J. Syst. Evol. Microbiol.">
        <title>The Global Catalogue of Microorganisms (GCM) 10K type strain sequencing project: providing services to taxonomists for standard genome sequencing and annotation.</title>
        <authorList>
            <consortium name="The Broad Institute Genomics Platform"/>
            <consortium name="The Broad Institute Genome Sequencing Center for Infectious Disease"/>
            <person name="Wu L."/>
            <person name="Ma J."/>
        </authorList>
    </citation>
    <scope>NUCLEOTIDE SEQUENCE [LARGE SCALE GENOMIC DNA]</scope>
    <source>
        <strain evidence="3">JCM 16898</strain>
    </source>
</reference>
<dbReference type="InterPro" id="IPR014710">
    <property type="entry name" value="RmlC-like_jellyroll"/>
</dbReference>
<dbReference type="EMBL" id="BAAAZN010000018">
    <property type="protein sequence ID" value="GAA3573493.1"/>
    <property type="molecule type" value="Genomic_DNA"/>
</dbReference>
<evidence type="ECO:0000313" key="3">
    <source>
        <dbReference type="Proteomes" id="UP001500689"/>
    </source>
</evidence>
<dbReference type="RefSeq" id="WP_344867172.1">
    <property type="nucleotide sequence ID" value="NZ_BAAAZN010000018.1"/>
</dbReference>
<protein>
    <recommendedName>
        <fullName evidence="4">Cupin domain-containing protein</fullName>
    </recommendedName>
</protein>
<accession>A0ABP6XWF2</accession>
<evidence type="ECO:0000256" key="1">
    <source>
        <dbReference type="SAM" id="MobiDB-lite"/>
    </source>
</evidence>
<dbReference type="SUPFAM" id="SSF51182">
    <property type="entry name" value="RmlC-like cupins"/>
    <property type="match status" value="1"/>
</dbReference>
<evidence type="ECO:0008006" key="4">
    <source>
        <dbReference type="Google" id="ProtNLM"/>
    </source>
</evidence>
<organism evidence="2 3">
    <name type="scientific">Amycolatopsis ultiminotia</name>
    <dbReference type="NCBI Taxonomy" id="543629"/>
    <lineage>
        <taxon>Bacteria</taxon>
        <taxon>Bacillati</taxon>
        <taxon>Actinomycetota</taxon>
        <taxon>Actinomycetes</taxon>
        <taxon>Pseudonocardiales</taxon>
        <taxon>Pseudonocardiaceae</taxon>
        <taxon>Amycolatopsis</taxon>
    </lineage>
</organism>